<dbReference type="EMBL" id="HBFM01020866">
    <property type="protein sequence ID" value="CAD8778241.1"/>
    <property type="molecule type" value="Transcribed_RNA"/>
</dbReference>
<dbReference type="InterPro" id="IPR044183">
    <property type="entry name" value="PNSL4/FKBP13-like"/>
</dbReference>
<dbReference type="GO" id="GO:0003755">
    <property type="term" value="F:peptidyl-prolyl cis-trans isomerase activity"/>
    <property type="evidence" value="ECO:0007669"/>
    <property type="project" value="UniProtKB-KW"/>
</dbReference>
<dbReference type="InterPro" id="IPR046357">
    <property type="entry name" value="PPIase_dom_sf"/>
</dbReference>
<comment type="catalytic activity">
    <reaction evidence="1">
        <text>[protein]-peptidylproline (omega=180) = [protein]-peptidylproline (omega=0)</text>
        <dbReference type="Rhea" id="RHEA:16237"/>
        <dbReference type="Rhea" id="RHEA-COMP:10747"/>
        <dbReference type="Rhea" id="RHEA-COMP:10748"/>
        <dbReference type="ChEBI" id="CHEBI:83833"/>
        <dbReference type="ChEBI" id="CHEBI:83834"/>
        <dbReference type="EC" id="5.2.1.8"/>
    </reaction>
</comment>
<protein>
    <recommendedName>
        <fullName evidence="1">peptidylprolyl isomerase</fullName>
        <ecNumber evidence="1">5.2.1.8</ecNumber>
    </recommendedName>
</protein>
<keyword evidence="1" id="KW-0413">Isomerase</keyword>
<dbReference type="InterPro" id="IPR001179">
    <property type="entry name" value="PPIase_FKBP_dom"/>
</dbReference>
<keyword evidence="1" id="KW-0697">Rotamase</keyword>
<reference evidence="3" key="1">
    <citation type="submission" date="2021-01" db="EMBL/GenBank/DDBJ databases">
        <authorList>
            <person name="Corre E."/>
            <person name="Pelletier E."/>
            <person name="Niang G."/>
            <person name="Scheremetjew M."/>
            <person name="Finn R."/>
            <person name="Kale V."/>
            <person name="Holt S."/>
            <person name="Cochrane G."/>
            <person name="Meng A."/>
            <person name="Brown T."/>
            <person name="Cohen L."/>
        </authorList>
    </citation>
    <scope>NUCLEOTIDE SEQUENCE</scope>
    <source>
        <strain evidence="3">SAG 63-3</strain>
    </source>
</reference>
<evidence type="ECO:0000256" key="1">
    <source>
        <dbReference type="PROSITE-ProRule" id="PRU00277"/>
    </source>
</evidence>
<organism evidence="3">
    <name type="scientific">Polytomella parva</name>
    <dbReference type="NCBI Taxonomy" id="51329"/>
    <lineage>
        <taxon>Eukaryota</taxon>
        <taxon>Viridiplantae</taxon>
        <taxon>Chlorophyta</taxon>
        <taxon>core chlorophytes</taxon>
        <taxon>Chlorophyceae</taxon>
        <taxon>CS clade</taxon>
        <taxon>Chlamydomonadales</taxon>
        <taxon>Chlamydomonadaceae</taxon>
        <taxon>Polytomella</taxon>
    </lineage>
</organism>
<dbReference type="Pfam" id="PF00254">
    <property type="entry name" value="FKBP_C"/>
    <property type="match status" value="1"/>
</dbReference>
<evidence type="ECO:0000259" key="2">
    <source>
        <dbReference type="PROSITE" id="PS50059"/>
    </source>
</evidence>
<proteinExistence type="predicted"/>
<dbReference type="SUPFAM" id="SSF54534">
    <property type="entry name" value="FKBP-like"/>
    <property type="match status" value="1"/>
</dbReference>
<dbReference type="PROSITE" id="PS50059">
    <property type="entry name" value="FKBP_PPIASE"/>
    <property type="match status" value="1"/>
</dbReference>
<evidence type="ECO:0000313" key="3">
    <source>
        <dbReference type="EMBL" id="CAD8778241.1"/>
    </source>
</evidence>
<name>A0A7S0YIP7_9CHLO</name>
<dbReference type="PANTHER" id="PTHR47833:SF2">
    <property type="entry name" value="PEPTIDYLPROLYL ISOMERASE"/>
    <property type="match status" value="1"/>
</dbReference>
<dbReference type="Gene3D" id="3.10.50.40">
    <property type="match status" value="1"/>
</dbReference>
<gene>
    <name evidence="3" type="ORF">PPAR00522_LOCUS13563</name>
</gene>
<dbReference type="AlphaFoldDB" id="A0A7S0YIP7"/>
<dbReference type="EC" id="5.2.1.8" evidence="1"/>
<sequence>MSLRSISCSSSSGLASKFKSFPLYQRSHLNKLRASFHNSQSQMSEFKTSNSGIQYVDILEGSGPSPSKGETIKCHYRGTLTNGKQFDASYDRGRPLSFRIGVGEVIKGWDEGILGGPGISAMKEGGKRKLVIPPGLAYGAAGVAGFIPSNASLIFEVELMPK</sequence>
<dbReference type="PANTHER" id="PTHR47833">
    <property type="entry name" value="PHOTOSYNTHETIC NDH SUBUNIT OF LUMENAL LOCATION 4, CHLOROPLASTIC"/>
    <property type="match status" value="1"/>
</dbReference>
<dbReference type="GO" id="GO:0009507">
    <property type="term" value="C:chloroplast"/>
    <property type="evidence" value="ECO:0007669"/>
    <property type="project" value="InterPro"/>
</dbReference>
<feature type="domain" description="PPIase FKBP-type" evidence="2">
    <location>
        <begin position="69"/>
        <end position="162"/>
    </location>
</feature>
<accession>A0A7S0YIP7</accession>
<dbReference type="FunFam" id="3.10.50.40:FF:000047">
    <property type="entry name" value="Peptidylprolyl isomerase"/>
    <property type="match status" value="1"/>
</dbReference>